<evidence type="ECO:0000256" key="1">
    <source>
        <dbReference type="SAM" id="MobiDB-lite"/>
    </source>
</evidence>
<feature type="region of interest" description="Disordered" evidence="1">
    <location>
        <begin position="320"/>
        <end position="496"/>
    </location>
</feature>
<feature type="compositionally biased region" description="Pro residues" evidence="1">
    <location>
        <begin position="408"/>
        <end position="427"/>
    </location>
</feature>
<dbReference type="Pfam" id="PF09937">
    <property type="entry name" value="DUF2169"/>
    <property type="match status" value="1"/>
</dbReference>
<sequence length="766" mass="81812">MNVFAAAPVPVASILWQPSAGSWVLTVVCKATFLLRPGESPLAPDQEAPTPHDAAWDDAPSRSLQSASDLAPAKPRADVVLVGFAYAPGKAPARSLVARLAVGDLDKSIEVWCDRIFSQDGTLHEGPPFAQMPLVYERAAGGPGSWNPAGLSAGARNAYGQIAVPNLQPPGLLVSDPGKALEPTGFGPIAPTWPSRVEKLGRHAAGWSHRDWSRKPLPAGFDPGYFNIAPPDQQLPSLREDERLVLENLHPEHPRLVTQLPGLRPTATLEGRRGGARPVPLRCDTLWIDTARGRCSLTWRAQIALEHPEEHGRVVVSLEPPQTARGEAERSVPPSSGHVAPRPPSTSQTQLPGLRSEHAPVLPWKTEERGADSAPHSSPPSGGLPFRAPATQGDLGALMAAPPARWSAPPPPAGPLDQAPAPPPPALAPLGSRGSWGTNDGPPAMSVGQSSWGTNDGPPAMTVGQKFGAAESAARASLPTPTEDDRPSRARVPPPRPAAALADDIVELLWFDPAALPRVRARWSDLILELDFEELDPRYDLPADDAAAAKDRHDVLGVLTDGSPIEPGGVPQALLASIGDRRRFTPPLVLVTGEARFPFDEVEALKATVAVVAPLAGPDKQLKDALDSIGELLKSPYLQSSTGVVDRLNQQLKELLAQSSRSLPAGQIEAHTERLLLEQRRYQTRRVLGDAWIRALLAAGGQGALPLYLPKALEHRLPLMTSLKVRVLAEAHLRQDQLEPSRYALKALALGRVFTADELRPARTSD</sequence>
<gene>
    <name evidence="3" type="ORF">BE21_24080</name>
</gene>
<comment type="caution">
    <text evidence="3">The sequence shown here is derived from an EMBL/GenBank/DDBJ whole genome shotgun (WGS) entry which is preliminary data.</text>
</comment>
<evidence type="ECO:0000259" key="2">
    <source>
        <dbReference type="Pfam" id="PF09937"/>
    </source>
</evidence>
<proteinExistence type="predicted"/>
<reference evidence="3 4" key="1">
    <citation type="submission" date="2014-02" db="EMBL/GenBank/DDBJ databases">
        <title>The small core and large imbalanced accessory genome model reveals a collaborative survival strategy of Sorangium cellulosum strains in nature.</title>
        <authorList>
            <person name="Han K."/>
            <person name="Peng R."/>
            <person name="Blom J."/>
            <person name="Li Y.-Z."/>
        </authorList>
    </citation>
    <scope>NUCLEOTIDE SEQUENCE [LARGE SCALE GENOMIC DNA]</scope>
    <source>
        <strain evidence="3 4">So0007-03</strain>
    </source>
</reference>
<feature type="region of interest" description="Disordered" evidence="1">
    <location>
        <begin position="40"/>
        <end position="70"/>
    </location>
</feature>
<name>A0A150TUX7_SORCE</name>
<organism evidence="3 4">
    <name type="scientific">Sorangium cellulosum</name>
    <name type="common">Polyangium cellulosum</name>
    <dbReference type="NCBI Taxonomy" id="56"/>
    <lineage>
        <taxon>Bacteria</taxon>
        <taxon>Pseudomonadati</taxon>
        <taxon>Myxococcota</taxon>
        <taxon>Polyangia</taxon>
        <taxon>Polyangiales</taxon>
        <taxon>Polyangiaceae</taxon>
        <taxon>Sorangium</taxon>
    </lineage>
</organism>
<dbReference type="EMBL" id="JEME01001008">
    <property type="protein sequence ID" value="KYG08367.1"/>
    <property type="molecule type" value="Genomic_DNA"/>
</dbReference>
<dbReference type="InterPro" id="IPR018683">
    <property type="entry name" value="DUF2169"/>
</dbReference>
<protein>
    <recommendedName>
        <fullName evidence="2">DUF2169 domain-containing protein</fullName>
    </recommendedName>
</protein>
<accession>A0A150TUX7</accession>
<feature type="domain" description="DUF2169" evidence="2">
    <location>
        <begin position="23"/>
        <end position="300"/>
    </location>
</feature>
<dbReference type="Proteomes" id="UP000075502">
    <property type="component" value="Unassembled WGS sequence"/>
</dbReference>
<dbReference type="AlphaFoldDB" id="A0A150TUX7"/>
<evidence type="ECO:0000313" key="4">
    <source>
        <dbReference type="Proteomes" id="UP000075502"/>
    </source>
</evidence>
<evidence type="ECO:0000313" key="3">
    <source>
        <dbReference type="EMBL" id="KYG08367.1"/>
    </source>
</evidence>